<dbReference type="Proteomes" id="UP000672032">
    <property type="component" value="Chromosome 8"/>
</dbReference>
<dbReference type="EC" id="3.4.21.105" evidence="10"/>
<dbReference type="OrthoDB" id="2146116at2759"/>
<dbReference type="PANTHER" id="PTHR22936:SF69">
    <property type="entry name" value="RHOMBOID-LIKE PROTEIN"/>
    <property type="match status" value="1"/>
</dbReference>
<dbReference type="InterPro" id="IPR035952">
    <property type="entry name" value="Rhomboid-like_sf"/>
</dbReference>
<evidence type="ECO:0000259" key="12">
    <source>
        <dbReference type="Pfam" id="PF01694"/>
    </source>
</evidence>
<sequence length="570" mass="63101">MAANDYYDPHSHSLQQQYQHGEPPQPYQSPFDPESQHHTGVSPSYASQAPSRRDSIPSRVGSTRPRELSPVSPFEAPFDDHVYPASPGVPPHRHNPSNASSALERDSQYYGQGGGGRQQDEMGYSREDIPLREHPQVPAKDTPTDHTYDSNFHDPNFNDHVYDAGESGVPPHVKNQNKNRMSDATAMRLLNKKTGTPYVTYTLTLIQVIVFIVEIVKNSQLTGSPIEIHPSFNPMIGPSPYVVINMGSRFTPCMHNMTGIPDLNAISWPCPNTTSASGVGCSISDLCGFGGVGETPDQWYRFILPMFLHAGLIHIGFNMLLQMTMGKEMEILIGPIRYILVYISSGIFGFILGGNFAAAGISSTGASGALFGLIALTLLDLLYKWDERVSPWKEFAFIALDIVISFVLGLLPGLDNFSHIGGFMMGIVLGLSILRSPNSLRMRTGQSDPPYTPVSTKASRGDRGIVSLFKNPSGFFKGRKPAWWAWLLLRVAALVFVFVVFLLLLNNFYIYRKSCAWCKYLSCIDVNNWCSLGNLQITNTTTKRSLLDGWDAMAKLYEQEEVMGSFLNSP</sequence>
<evidence type="ECO:0000313" key="13">
    <source>
        <dbReference type="EMBL" id="QSZ36930.1"/>
    </source>
</evidence>
<feature type="transmembrane region" description="Helical" evidence="10">
    <location>
        <begin position="299"/>
        <end position="317"/>
    </location>
</feature>
<feature type="compositionally biased region" description="Basic and acidic residues" evidence="11">
    <location>
        <begin position="118"/>
        <end position="135"/>
    </location>
</feature>
<evidence type="ECO:0000256" key="6">
    <source>
        <dbReference type="ARBA" id="ARBA00022801"/>
    </source>
</evidence>
<organism evidence="13 14">
    <name type="scientific">Monilinia vaccinii-corymbosi</name>
    <dbReference type="NCBI Taxonomy" id="61207"/>
    <lineage>
        <taxon>Eukaryota</taxon>
        <taxon>Fungi</taxon>
        <taxon>Dikarya</taxon>
        <taxon>Ascomycota</taxon>
        <taxon>Pezizomycotina</taxon>
        <taxon>Leotiomycetes</taxon>
        <taxon>Helotiales</taxon>
        <taxon>Sclerotiniaceae</taxon>
        <taxon>Monilinia</taxon>
    </lineage>
</organism>
<evidence type="ECO:0000256" key="8">
    <source>
        <dbReference type="ARBA" id="ARBA00022989"/>
    </source>
</evidence>
<dbReference type="AlphaFoldDB" id="A0A8A3PP58"/>
<feature type="domain" description="Peptidase S54 rhomboid" evidence="12">
    <location>
        <begin position="297"/>
        <end position="435"/>
    </location>
</feature>
<evidence type="ECO:0000256" key="10">
    <source>
        <dbReference type="RuleBase" id="RU362115"/>
    </source>
</evidence>
<accession>A0A8A3PP58</accession>
<evidence type="ECO:0000256" key="4">
    <source>
        <dbReference type="ARBA" id="ARBA00022670"/>
    </source>
</evidence>
<evidence type="ECO:0000313" key="14">
    <source>
        <dbReference type="Proteomes" id="UP000672032"/>
    </source>
</evidence>
<comment type="function">
    <text evidence="10">Serine protease involved in intramembrane proteolysis.</text>
</comment>
<dbReference type="SUPFAM" id="SSF144091">
    <property type="entry name" value="Rhomboid-like"/>
    <property type="match status" value="1"/>
</dbReference>
<gene>
    <name evidence="13" type="ORF">DSL72_009021</name>
</gene>
<feature type="region of interest" description="Disordered" evidence="11">
    <location>
        <begin position="1"/>
        <end position="157"/>
    </location>
</feature>
<dbReference type="PANTHER" id="PTHR22936">
    <property type="entry name" value="RHOMBOID-RELATED"/>
    <property type="match status" value="1"/>
</dbReference>
<comment type="similarity">
    <text evidence="3 10">Belongs to the peptidase S54 family.</text>
</comment>
<evidence type="ECO:0000256" key="7">
    <source>
        <dbReference type="ARBA" id="ARBA00022825"/>
    </source>
</evidence>
<dbReference type="InterPro" id="IPR022764">
    <property type="entry name" value="Peptidase_S54_rhomboid_dom"/>
</dbReference>
<feature type="transmembrane region" description="Helical" evidence="10">
    <location>
        <begin position="198"/>
        <end position="216"/>
    </location>
</feature>
<evidence type="ECO:0000256" key="3">
    <source>
        <dbReference type="ARBA" id="ARBA00009045"/>
    </source>
</evidence>
<feature type="transmembrane region" description="Helical" evidence="10">
    <location>
        <begin position="395"/>
        <end position="411"/>
    </location>
</feature>
<dbReference type="GO" id="GO:0006508">
    <property type="term" value="P:proteolysis"/>
    <property type="evidence" value="ECO:0007669"/>
    <property type="project" value="UniProtKB-KW"/>
</dbReference>
<comment type="catalytic activity">
    <reaction evidence="1 10">
        <text>Cleaves type-1 transmembrane domains using a catalytic dyad composed of serine and histidine that are contributed by different transmembrane domains.</text>
        <dbReference type="EC" id="3.4.21.105"/>
    </reaction>
</comment>
<protein>
    <recommendedName>
        <fullName evidence="10">Rhomboid-type serine protease</fullName>
        <ecNumber evidence="10">3.4.21.105</ecNumber>
    </recommendedName>
</protein>
<feature type="transmembrane region" description="Helical" evidence="10">
    <location>
        <begin position="483"/>
        <end position="505"/>
    </location>
</feature>
<keyword evidence="14" id="KW-1185">Reference proteome</keyword>
<proteinExistence type="inferred from homology"/>
<feature type="transmembrane region" description="Helical" evidence="10">
    <location>
        <begin position="338"/>
        <end position="358"/>
    </location>
</feature>
<dbReference type="EMBL" id="CP063412">
    <property type="protein sequence ID" value="QSZ36930.1"/>
    <property type="molecule type" value="Genomic_DNA"/>
</dbReference>
<keyword evidence="4 10" id="KW-0645">Protease</keyword>
<evidence type="ECO:0000256" key="9">
    <source>
        <dbReference type="ARBA" id="ARBA00023136"/>
    </source>
</evidence>
<dbReference type="GO" id="GO:0016020">
    <property type="term" value="C:membrane"/>
    <property type="evidence" value="ECO:0007669"/>
    <property type="project" value="UniProtKB-SubCell"/>
</dbReference>
<keyword evidence="7 10" id="KW-0720">Serine protease</keyword>
<comment type="caution">
    <text evidence="10">Lacks conserved residue(s) required for the propagation of feature annotation.</text>
</comment>
<keyword evidence="9 10" id="KW-0472">Membrane</keyword>
<evidence type="ECO:0000256" key="1">
    <source>
        <dbReference type="ARBA" id="ARBA00000156"/>
    </source>
</evidence>
<evidence type="ECO:0000256" key="2">
    <source>
        <dbReference type="ARBA" id="ARBA00004141"/>
    </source>
</evidence>
<evidence type="ECO:0000256" key="11">
    <source>
        <dbReference type="SAM" id="MobiDB-lite"/>
    </source>
</evidence>
<comment type="subcellular location">
    <subcellularLocation>
        <location evidence="2 10">Membrane</location>
        <topology evidence="2 10">Multi-pass membrane protein</topology>
    </subcellularLocation>
</comment>
<dbReference type="Pfam" id="PF01694">
    <property type="entry name" value="Rhomboid"/>
    <property type="match status" value="1"/>
</dbReference>
<keyword evidence="8 10" id="KW-1133">Transmembrane helix</keyword>
<feature type="transmembrane region" description="Helical" evidence="10">
    <location>
        <begin position="364"/>
        <end position="383"/>
    </location>
</feature>
<name>A0A8A3PP58_9HELO</name>
<evidence type="ECO:0000256" key="5">
    <source>
        <dbReference type="ARBA" id="ARBA00022692"/>
    </source>
</evidence>
<reference evidence="13" key="1">
    <citation type="submission" date="2020-10" db="EMBL/GenBank/DDBJ databases">
        <title>Genome Sequence of Monilinia vaccinii-corymbosi Sheds Light on Mummy Berry Disease Infection of Blueberry and Mating Type.</title>
        <authorList>
            <person name="Yow A.G."/>
            <person name="Zhang Y."/>
            <person name="Bansal K."/>
            <person name="Eacker S.M."/>
            <person name="Sullivan S."/>
            <person name="Liachko I."/>
            <person name="Cubeta M.A."/>
            <person name="Rollins J.A."/>
            <person name="Ashrafi H."/>
        </authorList>
    </citation>
    <scope>NUCLEOTIDE SEQUENCE</scope>
    <source>
        <strain evidence="13">RL-1</strain>
    </source>
</reference>
<feature type="compositionally biased region" description="Polar residues" evidence="11">
    <location>
        <begin position="38"/>
        <end position="50"/>
    </location>
</feature>
<dbReference type="InterPro" id="IPR002610">
    <property type="entry name" value="Peptidase_S54_rhomboid-like"/>
</dbReference>
<keyword evidence="5 10" id="KW-0812">Transmembrane</keyword>
<keyword evidence="6 10" id="KW-0378">Hydrolase</keyword>
<feature type="compositionally biased region" description="Basic and acidic residues" evidence="11">
    <location>
        <begin position="142"/>
        <end position="157"/>
    </location>
</feature>
<dbReference type="GO" id="GO:0004252">
    <property type="term" value="F:serine-type endopeptidase activity"/>
    <property type="evidence" value="ECO:0007669"/>
    <property type="project" value="InterPro"/>
</dbReference>
<dbReference type="Gene3D" id="1.20.1540.10">
    <property type="entry name" value="Rhomboid-like"/>
    <property type="match status" value="1"/>
</dbReference>